<dbReference type="Proteomes" id="UP001497480">
    <property type="component" value="Unassembled WGS sequence"/>
</dbReference>
<keyword evidence="2" id="KW-1185">Reference proteome</keyword>
<proteinExistence type="predicted"/>
<comment type="caution">
    <text evidence="1">The sequence shown here is derived from an EMBL/GenBank/DDBJ whole genome shotgun (WGS) entry which is preliminary data.</text>
</comment>
<organism evidence="1 2">
    <name type="scientific">Lupinus luteus</name>
    <name type="common">European yellow lupine</name>
    <dbReference type="NCBI Taxonomy" id="3873"/>
    <lineage>
        <taxon>Eukaryota</taxon>
        <taxon>Viridiplantae</taxon>
        <taxon>Streptophyta</taxon>
        <taxon>Embryophyta</taxon>
        <taxon>Tracheophyta</taxon>
        <taxon>Spermatophyta</taxon>
        <taxon>Magnoliopsida</taxon>
        <taxon>eudicotyledons</taxon>
        <taxon>Gunneridae</taxon>
        <taxon>Pentapetalae</taxon>
        <taxon>rosids</taxon>
        <taxon>fabids</taxon>
        <taxon>Fabales</taxon>
        <taxon>Fabaceae</taxon>
        <taxon>Papilionoideae</taxon>
        <taxon>50 kb inversion clade</taxon>
        <taxon>genistoids sensu lato</taxon>
        <taxon>core genistoids</taxon>
        <taxon>Genisteae</taxon>
        <taxon>Lupinus</taxon>
    </lineage>
</organism>
<evidence type="ECO:0008006" key="3">
    <source>
        <dbReference type="Google" id="ProtNLM"/>
    </source>
</evidence>
<protein>
    <recommendedName>
        <fullName evidence="3">Reverse transcriptase zinc-binding domain-containing protein</fullName>
    </recommendedName>
</protein>
<dbReference type="PANTHER" id="PTHR36617:SF16">
    <property type="entry name" value="OS04G0516500 PROTEIN"/>
    <property type="match status" value="1"/>
</dbReference>
<dbReference type="EMBL" id="CAXHTB010000015">
    <property type="protein sequence ID" value="CAL0320805.1"/>
    <property type="molecule type" value="Genomic_DNA"/>
</dbReference>
<evidence type="ECO:0000313" key="1">
    <source>
        <dbReference type="EMBL" id="CAL0320805.1"/>
    </source>
</evidence>
<sequence>MIRPLLDPASRWWKDLDKIGFAIGNQGGWMDLNVWKEIGNGESTLFWYDIWFGNERIKDMFLRFFLLAENRNALVADYGTWRNDLWNWRISWRRTPLSWEEASIDRLLTLINCHGGRRALRGRLAIKDGLFRRQITVGVDMNCVLCMVQTESTNHLLLAYPFAIVV</sequence>
<dbReference type="PANTHER" id="PTHR36617">
    <property type="entry name" value="PROTEIN, PUTATIVE-RELATED"/>
    <property type="match status" value="1"/>
</dbReference>
<accession>A0AAV1XHZ6</accession>
<dbReference type="AlphaFoldDB" id="A0AAV1XHZ6"/>
<evidence type="ECO:0000313" key="2">
    <source>
        <dbReference type="Proteomes" id="UP001497480"/>
    </source>
</evidence>
<reference evidence="1 2" key="1">
    <citation type="submission" date="2024-03" db="EMBL/GenBank/DDBJ databases">
        <authorList>
            <person name="Martinez-Hernandez J."/>
        </authorList>
    </citation>
    <scope>NUCLEOTIDE SEQUENCE [LARGE SCALE GENOMIC DNA]</scope>
</reference>
<gene>
    <name evidence="1" type="ORF">LLUT_LOCUS21865</name>
</gene>
<name>A0AAV1XHZ6_LUPLU</name>